<gene>
    <name evidence="1" type="ORF">BD410DRAFT_786809</name>
</gene>
<keyword evidence="2" id="KW-1185">Reference proteome</keyword>
<proteinExistence type="predicted"/>
<dbReference type="AlphaFoldDB" id="A0A4Y7QB74"/>
<sequence length="67" mass="7812">MIFAKSGFDMWRYCIYPALNEVRALSPEDRYLPIQFCEASGRTCSPSLQHVSDVYDRALAWLQYDES</sequence>
<evidence type="ECO:0000313" key="2">
    <source>
        <dbReference type="Proteomes" id="UP000294933"/>
    </source>
</evidence>
<dbReference type="EMBL" id="ML170168">
    <property type="protein sequence ID" value="TDL24109.1"/>
    <property type="molecule type" value="Genomic_DNA"/>
</dbReference>
<name>A0A4Y7QB74_9AGAM</name>
<reference evidence="1 2" key="1">
    <citation type="submission" date="2018-06" db="EMBL/GenBank/DDBJ databases">
        <title>A transcriptomic atlas of mushroom development highlights an independent origin of complex multicellularity.</title>
        <authorList>
            <consortium name="DOE Joint Genome Institute"/>
            <person name="Krizsan K."/>
            <person name="Almasi E."/>
            <person name="Merenyi Z."/>
            <person name="Sahu N."/>
            <person name="Viragh M."/>
            <person name="Koszo T."/>
            <person name="Mondo S."/>
            <person name="Kiss B."/>
            <person name="Balint B."/>
            <person name="Kues U."/>
            <person name="Barry K."/>
            <person name="Hegedus J.C."/>
            <person name="Henrissat B."/>
            <person name="Johnson J."/>
            <person name="Lipzen A."/>
            <person name="Ohm R."/>
            <person name="Nagy I."/>
            <person name="Pangilinan J."/>
            <person name="Yan J."/>
            <person name="Xiong Y."/>
            <person name="Grigoriev I.V."/>
            <person name="Hibbett D.S."/>
            <person name="Nagy L.G."/>
        </authorList>
    </citation>
    <scope>NUCLEOTIDE SEQUENCE [LARGE SCALE GENOMIC DNA]</scope>
    <source>
        <strain evidence="1 2">SZMC22713</strain>
    </source>
</reference>
<organism evidence="1 2">
    <name type="scientific">Rickenella mellea</name>
    <dbReference type="NCBI Taxonomy" id="50990"/>
    <lineage>
        <taxon>Eukaryota</taxon>
        <taxon>Fungi</taxon>
        <taxon>Dikarya</taxon>
        <taxon>Basidiomycota</taxon>
        <taxon>Agaricomycotina</taxon>
        <taxon>Agaricomycetes</taxon>
        <taxon>Hymenochaetales</taxon>
        <taxon>Rickenellaceae</taxon>
        <taxon>Rickenella</taxon>
    </lineage>
</organism>
<accession>A0A4Y7QB74</accession>
<dbReference type="VEuPathDB" id="FungiDB:BD410DRAFT_786809"/>
<dbReference type="Proteomes" id="UP000294933">
    <property type="component" value="Unassembled WGS sequence"/>
</dbReference>
<evidence type="ECO:0000313" key="1">
    <source>
        <dbReference type="EMBL" id="TDL24109.1"/>
    </source>
</evidence>
<protein>
    <submittedName>
        <fullName evidence="1">Uncharacterized protein</fullName>
    </submittedName>
</protein>